<evidence type="ECO:0000313" key="3">
    <source>
        <dbReference type="Proteomes" id="UP001220662"/>
    </source>
</evidence>
<dbReference type="AlphaFoldDB" id="A0AAW6P661"/>
<dbReference type="EMBL" id="JARJLR010000246">
    <property type="protein sequence ID" value="MDF3842978.1"/>
    <property type="molecule type" value="Genomic_DNA"/>
</dbReference>
<dbReference type="Proteomes" id="UP001220662">
    <property type="component" value="Unassembled WGS sequence"/>
</dbReference>
<keyword evidence="1" id="KW-0472">Membrane</keyword>
<keyword evidence="1" id="KW-0812">Transmembrane</keyword>
<evidence type="ECO:0000256" key="1">
    <source>
        <dbReference type="SAM" id="Phobius"/>
    </source>
</evidence>
<protein>
    <submittedName>
        <fullName evidence="2">Uncharacterized protein</fullName>
    </submittedName>
</protein>
<proteinExistence type="predicted"/>
<reference evidence="2" key="1">
    <citation type="submission" date="2023-03" db="EMBL/GenBank/DDBJ databases">
        <title>Draft assemblies of triclosan tolerant bacteria isolated from returned activated sludge.</title>
        <authorList>
            <person name="Van Hamelsveld S."/>
        </authorList>
    </citation>
    <scope>NUCLEOTIDE SEQUENCE</scope>
    <source>
        <strain evidence="2">GW210015_S63</strain>
    </source>
</reference>
<comment type="caution">
    <text evidence="2">The sequence shown here is derived from an EMBL/GenBank/DDBJ whole genome shotgun (WGS) entry which is preliminary data.</text>
</comment>
<evidence type="ECO:0000313" key="2">
    <source>
        <dbReference type="EMBL" id="MDF3842978.1"/>
    </source>
</evidence>
<gene>
    <name evidence="2" type="ORF">P3W55_14800</name>
</gene>
<accession>A0AAW6P661</accession>
<sequence>MACCIAFAMLLSEMILLWERARRHLILNTLAIVLAVLAMALLAWHWQHIEELIRHPFAFTFFSNLLDEAGGYCRGKGIL</sequence>
<keyword evidence="1" id="KW-1133">Transmembrane helix</keyword>
<name>A0AAW6P661_9PSED</name>
<organism evidence="2 3">
    <name type="scientific">Pseudomonas citronellolis</name>
    <dbReference type="NCBI Taxonomy" id="53408"/>
    <lineage>
        <taxon>Bacteria</taxon>
        <taxon>Pseudomonadati</taxon>
        <taxon>Pseudomonadota</taxon>
        <taxon>Gammaproteobacteria</taxon>
        <taxon>Pseudomonadales</taxon>
        <taxon>Pseudomonadaceae</taxon>
        <taxon>Pseudomonas</taxon>
    </lineage>
</organism>
<feature type="transmembrane region" description="Helical" evidence="1">
    <location>
        <begin position="24"/>
        <end position="44"/>
    </location>
</feature>
<dbReference type="RefSeq" id="WP_276214833.1">
    <property type="nucleotide sequence ID" value="NZ_JARJLR010000246.1"/>
</dbReference>